<dbReference type="EMBL" id="SNXZ01000004">
    <property type="protein sequence ID" value="TDP96577.1"/>
    <property type="molecule type" value="Genomic_DNA"/>
</dbReference>
<reference evidence="3 4" key="1">
    <citation type="submission" date="2019-03" db="EMBL/GenBank/DDBJ databases">
        <title>Genomic Encyclopedia of Type Strains, Phase IV (KMG-IV): sequencing the most valuable type-strain genomes for metagenomic binning, comparative biology and taxonomic classification.</title>
        <authorList>
            <person name="Goeker M."/>
        </authorList>
    </citation>
    <scope>NUCLEOTIDE SEQUENCE [LARGE SCALE GENOMIC DNA]</scope>
    <source>
        <strain evidence="3 4">DSM 45361</strain>
    </source>
</reference>
<evidence type="ECO:0000313" key="3">
    <source>
        <dbReference type="EMBL" id="TDP96577.1"/>
    </source>
</evidence>
<dbReference type="InterPro" id="IPR050267">
    <property type="entry name" value="Anti-sigma-factor_SerPK"/>
</dbReference>
<organism evidence="3 4">
    <name type="scientific">Labedaea rhizosphaerae</name>
    <dbReference type="NCBI Taxonomy" id="598644"/>
    <lineage>
        <taxon>Bacteria</taxon>
        <taxon>Bacillati</taxon>
        <taxon>Actinomycetota</taxon>
        <taxon>Actinomycetes</taxon>
        <taxon>Pseudonocardiales</taxon>
        <taxon>Pseudonocardiaceae</taxon>
        <taxon>Labedaea</taxon>
    </lineage>
</organism>
<evidence type="ECO:0000256" key="1">
    <source>
        <dbReference type="ARBA" id="ARBA00022527"/>
    </source>
</evidence>
<dbReference type="SUPFAM" id="SSF55874">
    <property type="entry name" value="ATPase domain of HSP90 chaperone/DNA topoisomerase II/histidine kinase"/>
    <property type="match status" value="1"/>
</dbReference>
<dbReference type="Gene3D" id="3.30.565.10">
    <property type="entry name" value="Histidine kinase-like ATPase, C-terminal domain"/>
    <property type="match status" value="1"/>
</dbReference>
<sequence>MSGMRAFEVATSLPRAAEAAGLARAFTAKTLAAWGMADEVTDDILLACSELVTNAVEHGAGMVTLVLRHDGPLVELRVGDEGGGTPEAHPFGPRSVRSRGLAIVQALSAEWGWSPGEDGKSVWARFQVSS</sequence>
<dbReference type="AlphaFoldDB" id="A0A4R6SAV1"/>
<gene>
    <name evidence="3" type="ORF">EV186_104565</name>
</gene>
<comment type="caution">
    <text evidence="3">The sequence shown here is derived from an EMBL/GenBank/DDBJ whole genome shotgun (WGS) entry which is preliminary data.</text>
</comment>
<dbReference type="InterPro" id="IPR036890">
    <property type="entry name" value="HATPase_C_sf"/>
</dbReference>
<evidence type="ECO:0000313" key="4">
    <source>
        <dbReference type="Proteomes" id="UP000295444"/>
    </source>
</evidence>
<keyword evidence="1" id="KW-0723">Serine/threonine-protein kinase</keyword>
<name>A0A4R6SAV1_LABRH</name>
<keyword evidence="4" id="KW-1185">Reference proteome</keyword>
<protein>
    <submittedName>
        <fullName evidence="3">Anti-sigma regulatory factor (Ser/Thr protein kinase)</fullName>
    </submittedName>
</protein>
<keyword evidence="1" id="KW-0808">Transferase</keyword>
<dbReference type="PANTHER" id="PTHR35526:SF3">
    <property type="entry name" value="ANTI-SIGMA-F FACTOR RSBW"/>
    <property type="match status" value="1"/>
</dbReference>
<dbReference type="CDD" id="cd16936">
    <property type="entry name" value="HATPase_RsbW-like"/>
    <property type="match status" value="1"/>
</dbReference>
<dbReference type="PANTHER" id="PTHR35526">
    <property type="entry name" value="ANTI-SIGMA-F FACTOR RSBW-RELATED"/>
    <property type="match status" value="1"/>
</dbReference>
<dbReference type="GO" id="GO:0004674">
    <property type="term" value="F:protein serine/threonine kinase activity"/>
    <property type="evidence" value="ECO:0007669"/>
    <property type="project" value="UniProtKB-KW"/>
</dbReference>
<dbReference type="Proteomes" id="UP000295444">
    <property type="component" value="Unassembled WGS sequence"/>
</dbReference>
<keyword evidence="1" id="KW-0418">Kinase</keyword>
<feature type="domain" description="Histidine kinase/HSP90-like ATPase" evidence="2">
    <location>
        <begin position="16"/>
        <end position="125"/>
    </location>
</feature>
<dbReference type="Pfam" id="PF13581">
    <property type="entry name" value="HATPase_c_2"/>
    <property type="match status" value="1"/>
</dbReference>
<dbReference type="InterPro" id="IPR003594">
    <property type="entry name" value="HATPase_dom"/>
</dbReference>
<accession>A0A4R6SAV1</accession>
<evidence type="ECO:0000259" key="2">
    <source>
        <dbReference type="Pfam" id="PF13581"/>
    </source>
</evidence>
<proteinExistence type="predicted"/>